<dbReference type="EMBL" id="BAABGT010000029">
    <property type="protein sequence ID" value="GAA4544302.1"/>
    <property type="molecule type" value="Genomic_DNA"/>
</dbReference>
<dbReference type="RefSeq" id="WP_345415611.1">
    <property type="nucleotide sequence ID" value="NZ_BAABGT010000029.1"/>
</dbReference>
<evidence type="ECO:0008006" key="3">
    <source>
        <dbReference type="Google" id="ProtNLM"/>
    </source>
</evidence>
<evidence type="ECO:0000313" key="1">
    <source>
        <dbReference type="EMBL" id="GAA4544302.1"/>
    </source>
</evidence>
<protein>
    <recommendedName>
        <fullName evidence="3">Bacteriocin resistance YdeI/OmpD-like protein</fullName>
    </recommendedName>
</protein>
<dbReference type="Pfam" id="PF08922">
    <property type="entry name" value="DUF1905"/>
    <property type="match status" value="1"/>
</dbReference>
<sequence>MRFRTTVEQAGRTATGLEVPAEVVDALGAGKRAPVSITLGAYVYRTTLAVMGGRHLVPLAAEHRTAAGVAAGDEVEVDIALDAAPRTVEVPADLAAALAEAGLRERFDELAFSARKEHVRSVESAKAEATRARRVQRIVDGIRPPAPE</sequence>
<dbReference type="Pfam" id="PF13376">
    <property type="entry name" value="OmdA"/>
    <property type="match status" value="1"/>
</dbReference>
<dbReference type="SUPFAM" id="SSF141694">
    <property type="entry name" value="AF2212/PG0164-like"/>
    <property type="match status" value="1"/>
</dbReference>
<evidence type="ECO:0000313" key="2">
    <source>
        <dbReference type="Proteomes" id="UP001501598"/>
    </source>
</evidence>
<accession>A0ABP8RQ08</accession>
<name>A0ABP8RQ08_9PSEU</name>
<gene>
    <name evidence="1" type="ORF">GCM10023175_22260</name>
</gene>
<dbReference type="Proteomes" id="UP001501598">
    <property type="component" value="Unassembled WGS sequence"/>
</dbReference>
<reference evidence="2" key="1">
    <citation type="journal article" date="2019" name="Int. J. Syst. Evol. Microbiol.">
        <title>The Global Catalogue of Microorganisms (GCM) 10K type strain sequencing project: providing services to taxonomists for standard genome sequencing and annotation.</title>
        <authorList>
            <consortium name="The Broad Institute Genomics Platform"/>
            <consortium name="The Broad Institute Genome Sequencing Center for Infectious Disease"/>
            <person name="Wu L."/>
            <person name="Ma J."/>
        </authorList>
    </citation>
    <scope>NUCLEOTIDE SEQUENCE [LARGE SCALE GENOMIC DNA]</scope>
    <source>
        <strain evidence="2">JCM 17906</strain>
    </source>
</reference>
<proteinExistence type="predicted"/>
<organism evidence="1 2">
    <name type="scientific">Pseudonocardia xishanensis</name>
    <dbReference type="NCBI Taxonomy" id="630995"/>
    <lineage>
        <taxon>Bacteria</taxon>
        <taxon>Bacillati</taxon>
        <taxon>Actinomycetota</taxon>
        <taxon>Actinomycetes</taxon>
        <taxon>Pseudonocardiales</taxon>
        <taxon>Pseudonocardiaceae</taxon>
        <taxon>Pseudonocardia</taxon>
    </lineage>
</organism>
<keyword evidence="2" id="KW-1185">Reference proteome</keyword>
<comment type="caution">
    <text evidence="1">The sequence shown here is derived from an EMBL/GenBank/DDBJ whole genome shotgun (WGS) entry which is preliminary data.</text>
</comment>
<dbReference type="Gene3D" id="2.40.30.100">
    <property type="entry name" value="AF2212/PG0164-like"/>
    <property type="match status" value="1"/>
</dbReference>
<dbReference type="InterPro" id="IPR037079">
    <property type="entry name" value="AF2212/PG0164-like_sf"/>
</dbReference>
<dbReference type="InterPro" id="IPR015018">
    <property type="entry name" value="DUF1905"/>
</dbReference>